<evidence type="ECO:0000256" key="4">
    <source>
        <dbReference type="ARBA" id="ARBA00022917"/>
    </source>
</evidence>
<dbReference type="Gene3D" id="3.40.970.40">
    <property type="entry name" value="fibrinogen binding protein from staphylococcus aureus domain like"/>
    <property type="match status" value="1"/>
</dbReference>
<dbReference type="GO" id="GO:1990112">
    <property type="term" value="C:RQC complex"/>
    <property type="evidence" value="ECO:0007669"/>
    <property type="project" value="TreeGrafter"/>
</dbReference>
<dbReference type="GO" id="GO:0072344">
    <property type="term" value="P:rescue of stalled ribosome"/>
    <property type="evidence" value="ECO:0007669"/>
    <property type="project" value="UniProtKB-UniRule"/>
</dbReference>
<keyword evidence="4 5" id="KW-0648">Protein biosynthesis</keyword>
<evidence type="ECO:0000256" key="2">
    <source>
        <dbReference type="ARBA" id="ARBA00022730"/>
    </source>
</evidence>
<evidence type="ECO:0000259" key="7">
    <source>
        <dbReference type="Pfam" id="PF05670"/>
    </source>
</evidence>
<dbReference type="Gene3D" id="1.10.8.50">
    <property type="match status" value="1"/>
</dbReference>
<dbReference type="AlphaFoldDB" id="A0A9D1PM81"/>
<dbReference type="GO" id="GO:0019843">
    <property type="term" value="F:rRNA binding"/>
    <property type="evidence" value="ECO:0007669"/>
    <property type="project" value="UniProtKB-UniRule"/>
</dbReference>
<keyword evidence="5" id="KW-0175">Coiled coil</keyword>
<reference evidence="8" key="2">
    <citation type="submission" date="2021-04" db="EMBL/GenBank/DDBJ databases">
        <authorList>
            <person name="Gilroy R."/>
        </authorList>
    </citation>
    <scope>NUCLEOTIDE SEQUENCE</scope>
    <source>
        <strain evidence="8">CHK169-2315</strain>
    </source>
</reference>
<reference evidence="8" key="1">
    <citation type="journal article" date="2021" name="PeerJ">
        <title>Extensive microbial diversity within the chicken gut microbiome revealed by metagenomics and culture.</title>
        <authorList>
            <person name="Gilroy R."/>
            <person name="Ravi A."/>
            <person name="Getino M."/>
            <person name="Pursley I."/>
            <person name="Horton D.L."/>
            <person name="Alikhan N.F."/>
            <person name="Baker D."/>
            <person name="Gharbi K."/>
            <person name="Hall N."/>
            <person name="Watson M."/>
            <person name="Adriaenssens E.M."/>
            <person name="Foster-Nyarko E."/>
            <person name="Jarju S."/>
            <person name="Secka A."/>
            <person name="Antonio M."/>
            <person name="Oren A."/>
            <person name="Chaudhuri R.R."/>
            <person name="La Ragione R."/>
            <person name="Hildebrand F."/>
            <person name="Pallen M.J."/>
        </authorList>
    </citation>
    <scope>NUCLEOTIDE SEQUENCE</scope>
    <source>
        <strain evidence="8">CHK169-2315</strain>
    </source>
</reference>
<dbReference type="Pfam" id="PF05670">
    <property type="entry name" value="NFACT-R_1"/>
    <property type="match status" value="1"/>
</dbReference>
<feature type="region of interest" description="Disordered" evidence="6">
    <location>
        <begin position="432"/>
        <end position="454"/>
    </location>
</feature>
<evidence type="ECO:0000256" key="5">
    <source>
        <dbReference type="HAMAP-Rule" id="MF_00844"/>
    </source>
</evidence>
<feature type="domain" description="NFACT RNA-binding" evidence="7">
    <location>
        <begin position="448"/>
        <end position="537"/>
    </location>
</feature>
<dbReference type="PANTHER" id="PTHR15239:SF6">
    <property type="entry name" value="RIBOSOME QUALITY CONTROL COMPLEX SUBUNIT NEMF"/>
    <property type="match status" value="1"/>
</dbReference>
<evidence type="ECO:0000256" key="6">
    <source>
        <dbReference type="SAM" id="MobiDB-lite"/>
    </source>
</evidence>
<comment type="caution">
    <text evidence="8">The sequence shown here is derived from an EMBL/GenBank/DDBJ whole genome shotgun (WGS) entry which is preliminary data.</text>
</comment>
<evidence type="ECO:0000256" key="1">
    <source>
        <dbReference type="ARBA" id="ARBA00022555"/>
    </source>
</evidence>
<keyword evidence="3 5" id="KW-0694">RNA-binding</keyword>
<dbReference type="FunFam" id="2.30.310.10:FF:000004">
    <property type="entry name" value="Fibronectin-binding protein A"/>
    <property type="match status" value="1"/>
</dbReference>
<dbReference type="HAMAP" id="MF_00844_B">
    <property type="entry name" value="RqcH_B"/>
    <property type="match status" value="1"/>
</dbReference>
<feature type="compositionally biased region" description="Basic residues" evidence="6">
    <location>
        <begin position="432"/>
        <end position="443"/>
    </location>
</feature>
<dbReference type="GO" id="GO:0043023">
    <property type="term" value="F:ribosomal large subunit binding"/>
    <property type="evidence" value="ECO:0007669"/>
    <property type="project" value="UniProtKB-UniRule"/>
</dbReference>
<evidence type="ECO:0000313" key="9">
    <source>
        <dbReference type="Proteomes" id="UP000823937"/>
    </source>
</evidence>
<comment type="subunit">
    <text evidence="5">Associates with stalled 50S ribosomal subunits. Binds to RqcP.</text>
</comment>
<dbReference type="InterPro" id="IPR051608">
    <property type="entry name" value="RQC_Subunit_NEMF"/>
</dbReference>
<evidence type="ECO:0000256" key="3">
    <source>
        <dbReference type="ARBA" id="ARBA00022884"/>
    </source>
</evidence>
<dbReference type="PANTHER" id="PTHR15239">
    <property type="entry name" value="NUCLEAR EXPORT MEDIATOR FACTOR NEMF"/>
    <property type="match status" value="1"/>
</dbReference>
<comment type="function">
    <text evidence="5">Key component of the ribosome quality control system (RQC), a ribosome-associated complex that mediates the extraction of incompletely synthesized nascent chains from stalled ribosomes and their subsequent degradation. RqcH recruits Ala-charged tRNA, and with RqcP directs the elongation of stalled nascent chains on 50S ribosomal subunits, leading to non-templated C-terminal alanine extensions (Ala tail). The Ala tail promotes nascent chain degradation. May add between 1 and at least 8 Ala residues. Binds to stalled 50S ribosomal subunits.</text>
</comment>
<keyword evidence="1 5" id="KW-0820">tRNA-binding</keyword>
<dbReference type="Pfam" id="PF05833">
    <property type="entry name" value="NFACT_N"/>
    <property type="match status" value="1"/>
</dbReference>
<evidence type="ECO:0000313" key="8">
    <source>
        <dbReference type="EMBL" id="HIV74376.1"/>
    </source>
</evidence>
<dbReference type="Proteomes" id="UP000823937">
    <property type="component" value="Unassembled WGS sequence"/>
</dbReference>
<name>A0A9D1PM81_9BACI</name>
<keyword evidence="2 5" id="KW-0699">rRNA-binding</keyword>
<organism evidence="8 9">
    <name type="scientific">Candidatus Pseudogracilibacillus intestinigallinarum</name>
    <dbReference type="NCBI Taxonomy" id="2838742"/>
    <lineage>
        <taxon>Bacteria</taxon>
        <taxon>Bacillati</taxon>
        <taxon>Bacillota</taxon>
        <taxon>Bacilli</taxon>
        <taxon>Bacillales</taxon>
        <taxon>Bacillaceae</taxon>
        <taxon>Pseudogracilibacillus</taxon>
    </lineage>
</organism>
<protein>
    <recommendedName>
        <fullName evidence="5">Rqc2 homolog RqcH</fullName>
        <shortName evidence="5">RqcH</shortName>
    </recommendedName>
</protein>
<dbReference type="Gene3D" id="2.30.310.10">
    <property type="entry name" value="ibrinogen binding protein from staphylococcus aureus domain"/>
    <property type="match status" value="1"/>
</dbReference>
<gene>
    <name evidence="5" type="primary">rqcH</name>
    <name evidence="8" type="ORF">H9895_04755</name>
</gene>
<dbReference type="InterPro" id="IPR008532">
    <property type="entry name" value="NFACT_RNA-bd"/>
</dbReference>
<feature type="coiled-coil region" evidence="5">
    <location>
        <begin position="283"/>
        <end position="321"/>
    </location>
</feature>
<sequence length="566" mass="65615">MPFDGIVTRAVTEDLQQSLIGGRINKIYQPTNNEIIMTVRNNRTNYTLLLSIHPSYARIHLTNDKFQYPNEPPTFCMVLRKHLESAIIECIEQYALERIISIKVRGFNEIGDPITKTFMLEIMGRHSNILLLNDDETKIINCMKHVPPFQNSYRTLLPGADYKRPPSQEKIDLLQYPSEKIVHKLDFNQGKIEQQLVQIITGISPFIAKEIVHKAHLGAQKEFIKAIDTFQEQVRTNQFVPTIYRKDREDFHVLPITYLNGDTINFDNVHEMLDAFYSNKAERDRVKQQAKDLERIIKNELQKNKKKLLIHEKTIEKAKKADLLQKQGELLTAHLHLVQKGDSSVTVIDYYDPEQREMTIELLADKTPSENAQRFFKQYRKLVIAKDISATEMMKTKKEIAYLEEIEQQIVTARDEDIDDIREELREEGYIKKQKGKQKRRKKPTPEHFISSDGTDIYVGRNNMQNEYVTHKLAHREDIWLHTLNIPGSHVIIKDSNPSEETLFEAAQIAAYYSKAQLSASVPVDYTKVKYVKKPSGSKPGFVTYTDQKTIHVTPIESAIKQLKVK</sequence>
<accession>A0A9D1PM81</accession>
<proteinExistence type="inferred from homology"/>
<dbReference type="EMBL" id="DXHX01000069">
    <property type="protein sequence ID" value="HIV74376.1"/>
    <property type="molecule type" value="Genomic_DNA"/>
</dbReference>
<comment type="similarity">
    <text evidence="5">Belongs to the NEMF family.</text>
</comment>
<dbReference type="InterPro" id="IPR043682">
    <property type="entry name" value="RqcH_bacterial"/>
</dbReference>
<dbReference type="GO" id="GO:0000049">
    <property type="term" value="F:tRNA binding"/>
    <property type="evidence" value="ECO:0007669"/>
    <property type="project" value="UniProtKB-UniRule"/>
</dbReference>